<accession>A0A518CRP8</accession>
<dbReference type="AlphaFoldDB" id="A0A518CRP8"/>
<keyword evidence="2" id="KW-1185">Reference proteome</keyword>
<dbReference type="PANTHER" id="PTHR32432">
    <property type="entry name" value="CELL DIVISION PROTEIN FTSA-RELATED"/>
    <property type="match status" value="1"/>
</dbReference>
<evidence type="ECO:0000313" key="2">
    <source>
        <dbReference type="Proteomes" id="UP000317178"/>
    </source>
</evidence>
<dbReference type="RefSeq" id="WP_144997616.1">
    <property type="nucleotide sequence ID" value="NZ_CP036281.1"/>
</dbReference>
<dbReference type="Gene3D" id="3.30.420.40">
    <property type="match status" value="2"/>
</dbReference>
<dbReference type="Pfam" id="PF11104">
    <property type="entry name" value="PilM_2"/>
    <property type="match status" value="1"/>
</dbReference>
<dbReference type="InterPro" id="IPR005883">
    <property type="entry name" value="PilM"/>
</dbReference>
<dbReference type="KEGG" id="plon:Pla110_36390"/>
<name>A0A518CRP8_9PLAN</name>
<dbReference type="InterPro" id="IPR050696">
    <property type="entry name" value="FtsA/MreB"/>
</dbReference>
<organism evidence="1 2">
    <name type="scientific">Polystyrenella longa</name>
    <dbReference type="NCBI Taxonomy" id="2528007"/>
    <lineage>
        <taxon>Bacteria</taxon>
        <taxon>Pseudomonadati</taxon>
        <taxon>Planctomycetota</taxon>
        <taxon>Planctomycetia</taxon>
        <taxon>Planctomycetales</taxon>
        <taxon>Planctomycetaceae</taxon>
        <taxon>Polystyrenella</taxon>
    </lineage>
</organism>
<evidence type="ECO:0000313" key="1">
    <source>
        <dbReference type="EMBL" id="QDU81888.1"/>
    </source>
</evidence>
<reference evidence="1 2" key="1">
    <citation type="submission" date="2019-02" db="EMBL/GenBank/DDBJ databases">
        <title>Deep-cultivation of Planctomycetes and their phenomic and genomic characterization uncovers novel biology.</title>
        <authorList>
            <person name="Wiegand S."/>
            <person name="Jogler M."/>
            <person name="Boedeker C."/>
            <person name="Pinto D."/>
            <person name="Vollmers J."/>
            <person name="Rivas-Marin E."/>
            <person name="Kohn T."/>
            <person name="Peeters S.H."/>
            <person name="Heuer A."/>
            <person name="Rast P."/>
            <person name="Oberbeckmann S."/>
            <person name="Bunk B."/>
            <person name="Jeske O."/>
            <person name="Meyerdierks A."/>
            <person name="Storesund J.E."/>
            <person name="Kallscheuer N."/>
            <person name="Luecker S."/>
            <person name="Lage O.M."/>
            <person name="Pohl T."/>
            <person name="Merkel B.J."/>
            <person name="Hornburger P."/>
            <person name="Mueller R.-W."/>
            <person name="Bruemmer F."/>
            <person name="Labrenz M."/>
            <person name="Spormann A.M."/>
            <person name="Op den Camp H."/>
            <person name="Overmann J."/>
            <person name="Amann R."/>
            <person name="Jetten M.S.M."/>
            <person name="Mascher T."/>
            <person name="Medema M.H."/>
            <person name="Devos D.P."/>
            <person name="Kaster A.-K."/>
            <person name="Ovreas L."/>
            <person name="Rohde M."/>
            <person name="Galperin M.Y."/>
            <person name="Jogler C."/>
        </authorList>
    </citation>
    <scope>NUCLEOTIDE SEQUENCE [LARGE SCALE GENOMIC DNA]</scope>
    <source>
        <strain evidence="1 2">Pla110</strain>
    </source>
</reference>
<dbReference type="PANTHER" id="PTHR32432:SF3">
    <property type="entry name" value="ETHANOLAMINE UTILIZATION PROTEIN EUTJ"/>
    <property type="match status" value="1"/>
</dbReference>
<sequence length="368" mass="41522">MFLTSSLLAPFKGRQFAPLRSWLGVDIGRSALKLAEVEQENDVWKISQMQFASVCNSGLWQEKHLSTSVLSAELSKMVSLSTGWKNRQAAAVVSLSATDYRTVNLPESSLDEYEEMIHQELVSELQEDVIFDFWEPEEELSDSTDEVTSLIVYALANSNSTAVGKALERASLNCRVLDGLPFSLARAIIMADPMARHQTTVAIDWGYSAATLVFLKQGNPFYTRVLRGCQFQVFLQDLSKELGLSEQQCWNLLCSMLSNESRSAEFQSALNKRLQPVIDQYINLVQKEVNRTVQYIQSNTRLPEWNHIWLFGGGALFRQVYEPLAIPLKISVKPWSLRLTDTLDTPLHQNLVPLFGPAASLASLRRWK</sequence>
<protein>
    <submittedName>
        <fullName evidence="1">Competence protein A</fullName>
    </submittedName>
</protein>
<proteinExistence type="predicted"/>
<dbReference type="Proteomes" id="UP000317178">
    <property type="component" value="Chromosome"/>
</dbReference>
<gene>
    <name evidence="1" type="ORF">Pla110_36390</name>
</gene>
<dbReference type="OrthoDB" id="9773403at2"/>
<dbReference type="Gene3D" id="3.30.1490.300">
    <property type="match status" value="1"/>
</dbReference>
<dbReference type="EMBL" id="CP036281">
    <property type="protein sequence ID" value="QDU81888.1"/>
    <property type="molecule type" value="Genomic_DNA"/>
</dbReference>